<sequence length="528" mass="57424">MNQVREEFTDTAMTAGRFPKGEALLVTEAFERARRTAPDATAVVWGERLLTYDELGAAADRLAVHLNKLDPAGGPVGILLERSFDLTVGVLAVLKSGRPYVPLDPSYPAARLEHMIADSGLRILLTSKSAAGAVVLDDDVRTLDAADWPREGAPLAIQVPIDRDDLAYVMYTSGSTGRAKGVAMPHRALANLIDWQCRHSRCGSGDRTLQFAALSFDVSFQEIFSTWASGGALVLIDTDVRFDFDALVALMEAQAVRRIFLPFVALQAFCHYAQVLDLQSPSALTEVITAGEALHVTPAVRRFFANLPDARLVNQYGPTETHVVTALELSGDPVTWPARPSVGRPIDRVRIGVLDDEQRPQPIGVPGELCVVGDAVACGYHNAPVQTLERFLPAPLSGDRMYRTGDIAVLLPDGQIELLGRQDDQVKVRGHRVELGEIESVLRSVPGIADAVVVHSPNAGGHLTAHYLPNNNTHLSEQVLRGTLADVMPAHMVPQRFVCWDRQLPRTPSGKVDRRALAEVSQTKGNHR</sequence>
<dbReference type="PROSITE" id="PS00455">
    <property type="entry name" value="AMP_BINDING"/>
    <property type="match status" value="1"/>
</dbReference>
<dbReference type="SUPFAM" id="SSF56801">
    <property type="entry name" value="Acetyl-CoA synthetase-like"/>
    <property type="match status" value="1"/>
</dbReference>
<organism evidence="3 4">
    <name type="scientific">Actinoplanes sichuanensis</name>
    <dbReference type="NCBI Taxonomy" id="512349"/>
    <lineage>
        <taxon>Bacteria</taxon>
        <taxon>Bacillati</taxon>
        <taxon>Actinomycetota</taxon>
        <taxon>Actinomycetes</taxon>
        <taxon>Micromonosporales</taxon>
        <taxon>Micromonosporaceae</taxon>
        <taxon>Actinoplanes</taxon>
    </lineage>
</organism>
<feature type="domain" description="AMP-binding enzyme C-terminal" evidence="2">
    <location>
        <begin position="437"/>
        <end position="511"/>
    </location>
</feature>
<dbReference type="Pfam" id="PF13193">
    <property type="entry name" value="AMP-binding_C"/>
    <property type="match status" value="1"/>
</dbReference>
<keyword evidence="4" id="KW-1185">Reference proteome</keyword>
<name>A0ABW4AT93_9ACTN</name>
<evidence type="ECO:0000313" key="3">
    <source>
        <dbReference type="EMBL" id="MFD1373440.1"/>
    </source>
</evidence>
<dbReference type="NCBIfam" id="TIGR01733">
    <property type="entry name" value="AA-adenyl-dom"/>
    <property type="match status" value="1"/>
</dbReference>
<proteinExistence type="predicted"/>
<dbReference type="Gene3D" id="3.30.300.30">
    <property type="match status" value="1"/>
</dbReference>
<dbReference type="Gene3D" id="3.40.50.12780">
    <property type="entry name" value="N-terminal domain of ligase-like"/>
    <property type="match status" value="1"/>
</dbReference>
<accession>A0ABW4AT93</accession>
<dbReference type="Proteomes" id="UP001597183">
    <property type="component" value="Unassembled WGS sequence"/>
</dbReference>
<dbReference type="InterPro" id="IPR025110">
    <property type="entry name" value="AMP-bd_C"/>
</dbReference>
<dbReference type="EMBL" id="JBHTMK010000067">
    <property type="protein sequence ID" value="MFD1373440.1"/>
    <property type="molecule type" value="Genomic_DNA"/>
</dbReference>
<evidence type="ECO:0000313" key="4">
    <source>
        <dbReference type="Proteomes" id="UP001597183"/>
    </source>
</evidence>
<dbReference type="InterPro" id="IPR000873">
    <property type="entry name" value="AMP-dep_synth/lig_dom"/>
</dbReference>
<dbReference type="PANTHER" id="PTHR45527">
    <property type="entry name" value="NONRIBOSOMAL PEPTIDE SYNTHETASE"/>
    <property type="match status" value="1"/>
</dbReference>
<dbReference type="PANTHER" id="PTHR45527:SF1">
    <property type="entry name" value="FATTY ACID SYNTHASE"/>
    <property type="match status" value="1"/>
</dbReference>
<feature type="domain" description="AMP-dependent synthetase/ligase" evidence="1">
    <location>
        <begin position="30"/>
        <end position="381"/>
    </location>
</feature>
<evidence type="ECO:0000259" key="1">
    <source>
        <dbReference type="Pfam" id="PF00501"/>
    </source>
</evidence>
<dbReference type="InterPro" id="IPR010071">
    <property type="entry name" value="AA_adenyl_dom"/>
</dbReference>
<dbReference type="Pfam" id="PF00501">
    <property type="entry name" value="AMP-binding"/>
    <property type="match status" value="1"/>
</dbReference>
<dbReference type="InterPro" id="IPR042099">
    <property type="entry name" value="ANL_N_sf"/>
</dbReference>
<gene>
    <name evidence="3" type="ORF">ACFQ5G_49615</name>
</gene>
<comment type="caution">
    <text evidence="3">The sequence shown here is derived from an EMBL/GenBank/DDBJ whole genome shotgun (WGS) entry which is preliminary data.</text>
</comment>
<protein>
    <submittedName>
        <fullName evidence="3">Amino acid adenylation domain-containing protein</fullName>
    </submittedName>
</protein>
<evidence type="ECO:0000259" key="2">
    <source>
        <dbReference type="Pfam" id="PF13193"/>
    </source>
</evidence>
<dbReference type="InterPro" id="IPR045851">
    <property type="entry name" value="AMP-bd_C_sf"/>
</dbReference>
<dbReference type="InterPro" id="IPR020845">
    <property type="entry name" value="AMP-binding_CS"/>
</dbReference>
<dbReference type="RefSeq" id="WP_317796751.1">
    <property type="nucleotide sequence ID" value="NZ_AP028461.1"/>
</dbReference>
<reference evidence="4" key="1">
    <citation type="journal article" date="2019" name="Int. J. Syst. Evol. Microbiol.">
        <title>The Global Catalogue of Microorganisms (GCM) 10K type strain sequencing project: providing services to taxonomists for standard genome sequencing and annotation.</title>
        <authorList>
            <consortium name="The Broad Institute Genomics Platform"/>
            <consortium name="The Broad Institute Genome Sequencing Center for Infectious Disease"/>
            <person name="Wu L."/>
            <person name="Ma J."/>
        </authorList>
    </citation>
    <scope>NUCLEOTIDE SEQUENCE [LARGE SCALE GENOMIC DNA]</scope>
    <source>
        <strain evidence="4">CCM 7526</strain>
    </source>
</reference>